<accession>A0A9Q0LIR8</accession>
<protein>
    <recommendedName>
        <fullName evidence="10">Palmitoyltransferase</fullName>
        <ecNumber evidence="10">2.3.1.225</ecNumber>
    </recommendedName>
</protein>
<dbReference type="PROSITE" id="PS50216">
    <property type="entry name" value="DHHC"/>
    <property type="match status" value="1"/>
</dbReference>
<comment type="domain">
    <text evidence="10">The DHHC domain is required for palmitoyltransferase activity.</text>
</comment>
<dbReference type="GO" id="GO:0005794">
    <property type="term" value="C:Golgi apparatus"/>
    <property type="evidence" value="ECO:0007669"/>
    <property type="project" value="TreeGrafter"/>
</dbReference>
<dbReference type="OrthoDB" id="6781668at2759"/>
<name>A0A9Q0LIR8_ANAIG</name>
<keyword evidence="9 10" id="KW-0012">Acyltransferase</keyword>
<feature type="transmembrane region" description="Helical" evidence="10">
    <location>
        <begin position="143"/>
        <end position="163"/>
    </location>
</feature>
<organism evidence="12 13">
    <name type="scientific">Anaeramoeba ignava</name>
    <name type="common">Anaerobic marine amoeba</name>
    <dbReference type="NCBI Taxonomy" id="1746090"/>
    <lineage>
        <taxon>Eukaryota</taxon>
        <taxon>Metamonada</taxon>
        <taxon>Anaeramoebidae</taxon>
        <taxon>Anaeramoeba</taxon>
    </lineage>
</organism>
<evidence type="ECO:0000256" key="7">
    <source>
        <dbReference type="ARBA" id="ARBA00023139"/>
    </source>
</evidence>
<evidence type="ECO:0000256" key="4">
    <source>
        <dbReference type="ARBA" id="ARBA00022692"/>
    </source>
</evidence>
<proteinExistence type="inferred from homology"/>
<dbReference type="GO" id="GO:0019706">
    <property type="term" value="F:protein-cysteine S-palmitoyltransferase activity"/>
    <property type="evidence" value="ECO:0007669"/>
    <property type="project" value="UniProtKB-EC"/>
</dbReference>
<keyword evidence="3 10" id="KW-0808">Transferase</keyword>
<dbReference type="GO" id="GO:0005783">
    <property type="term" value="C:endoplasmic reticulum"/>
    <property type="evidence" value="ECO:0007669"/>
    <property type="project" value="TreeGrafter"/>
</dbReference>
<evidence type="ECO:0000259" key="11">
    <source>
        <dbReference type="Pfam" id="PF01529"/>
    </source>
</evidence>
<dbReference type="Pfam" id="PF01529">
    <property type="entry name" value="DHHC"/>
    <property type="match status" value="1"/>
</dbReference>
<comment type="subcellular location">
    <subcellularLocation>
        <location evidence="1">Endomembrane system</location>
        <topology evidence="1">Multi-pass membrane protein</topology>
    </subcellularLocation>
</comment>
<feature type="transmembrane region" description="Helical" evidence="10">
    <location>
        <begin position="89"/>
        <end position="112"/>
    </location>
</feature>
<comment type="catalytic activity">
    <reaction evidence="10">
        <text>L-cysteinyl-[protein] + hexadecanoyl-CoA = S-hexadecanoyl-L-cysteinyl-[protein] + CoA</text>
        <dbReference type="Rhea" id="RHEA:36683"/>
        <dbReference type="Rhea" id="RHEA-COMP:10131"/>
        <dbReference type="Rhea" id="RHEA-COMP:11032"/>
        <dbReference type="ChEBI" id="CHEBI:29950"/>
        <dbReference type="ChEBI" id="CHEBI:57287"/>
        <dbReference type="ChEBI" id="CHEBI:57379"/>
        <dbReference type="ChEBI" id="CHEBI:74151"/>
        <dbReference type="EC" id="2.3.1.225"/>
    </reaction>
</comment>
<dbReference type="OMA" id="HFLMIIT"/>
<feature type="domain" description="Palmitoyltransferase DHHC" evidence="11">
    <location>
        <begin position="43"/>
        <end position="181"/>
    </location>
</feature>
<evidence type="ECO:0000256" key="1">
    <source>
        <dbReference type="ARBA" id="ARBA00004127"/>
    </source>
</evidence>
<dbReference type="PANTHER" id="PTHR22883:SF301">
    <property type="entry name" value="PALMITOYLTRANSFERASE ZDHHC12"/>
    <property type="match status" value="1"/>
</dbReference>
<evidence type="ECO:0000313" key="13">
    <source>
        <dbReference type="Proteomes" id="UP001149090"/>
    </source>
</evidence>
<dbReference type="GO" id="GO:0006612">
    <property type="term" value="P:protein targeting to membrane"/>
    <property type="evidence" value="ECO:0007669"/>
    <property type="project" value="TreeGrafter"/>
</dbReference>
<gene>
    <name evidence="12" type="ORF">M0811_08907</name>
</gene>
<dbReference type="InterPro" id="IPR039859">
    <property type="entry name" value="PFA4/ZDH16/20/ERF2-like"/>
</dbReference>
<keyword evidence="6 10" id="KW-0472">Membrane</keyword>
<reference evidence="12" key="1">
    <citation type="submission" date="2022-10" db="EMBL/GenBank/DDBJ databases">
        <title>Novel sulphate-reducing endosymbionts in the free-living metamonad Anaeramoeba.</title>
        <authorList>
            <person name="Jerlstrom-Hultqvist J."/>
            <person name="Cepicka I."/>
            <person name="Gallot-Lavallee L."/>
            <person name="Salas-Leiva D."/>
            <person name="Curtis B.A."/>
            <person name="Zahonova K."/>
            <person name="Pipaliya S."/>
            <person name="Dacks J."/>
            <person name="Roger A.J."/>
        </authorList>
    </citation>
    <scope>NUCLEOTIDE SEQUENCE</scope>
    <source>
        <strain evidence="12">BMAN</strain>
    </source>
</reference>
<keyword evidence="4 10" id="KW-0812">Transmembrane</keyword>
<evidence type="ECO:0000256" key="3">
    <source>
        <dbReference type="ARBA" id="ARBA00022679"/>
    </source>
</evidence>
<dbReference type="Proteomes" id="UP001149090">
    <property type="component" value="Unassembled WGS sequence"/>
</dbReference>
<evidence type="ECO:0000256" key="5">
    <source>
        <dbReference type="ARBA" id="ARBA00022989"/>
    </source>
</evidence>
<evidence type="ECO:0000256" key="6">
    <source>
        <dbReference type="ARBA" id="ARBA00023136"/>
    </source>
</evidence>
<comment type="caution">
    <text evidence="12">The sequence shown here is derived from an EMBL/GenBank/DDBJ whole genome shotgun (WGS) entry which is preliminary data.</text>
</comment>
<keyword evidence="5 10" id="KW-1133">Transmembrane helix</keyword>
<sequence length="241" mass="28970">MLYFFKILVLGNPGIIKQKKINLEEEIKKFLQKKNKGKFPITDKTFCFTCEIIKPLRSKHDKILDKCIAKFDHTCGFTLNCVGYKNHDLFVIFLVITITVQTIFVWLCYCLVKEYQFEKSDESIESNNEIWDILAQVYQKQPWILSAVIQTIVFIFWETFLVLQQLRNVVANLTTNERINLKRYLHFYKEGQYCNPFDLGWKNNLLQFFKINYIVDWYNVKEYNEIPFRNEKYFAKSLQEI</sequence>
<dbReference type="EMBL" id="JAPDFW010000076">
    <property type="protein sequence ID" value="KAJ5073225.1"/>
    <property type="molecule type" value="Genomic_DNA"/>
</dbReference>
<evidence type="ECO:0000256" key="9">
    <source>
        <dbReference type="ARBA" id="ARBA00023315"/>
    </source>
</evidence>
<comment type="similarity">
    <text evidence="2 10">Belongs to the DHHC palmitoyltransferase family.</text>
</comment>
<keyword evidence="13" id="KW-1185">Reference proteome</keyword>
<evidence type="ECO:0000256" key="8">
    <source>
        <dbReference type="ARBA" id="ARBA00023288"/>
    </source>
</evidence>
<dbReference type="InterPro" id="IPR001594">
    <property type="entry name" value="Palmitoyltrfase_DHHC"/>
</dbReference>
<dbReference type="EC" id="2.3.1.225" evidence="10"/>
<dbReference type="AlphaFoldDB" id="A0A9Q0LIR8"/>
<evidence type="ECO:0000256" key="10">
    <source>
        <dbReference type="RuleBase" id="RU079119"/>
    </source>
</evidence>
<keyword evidence="7" id="KW-0564">Palmitate</keyword>
<evidence type="ECO:0000313" key="12">
    <source>
        <dbReference type="EMBL" id="KAJ5073225.1"/>
    </source>
</evidence>
<evidence type="ECO:0000256" key="2">
    <source>
        <dbReference type="ARBA" id="ARBA00008574"/>
    </source>
</evidence>
<dbReference type="PANTHER" id="PTHR22883">
    <property type="entry name" value="ZINC FINGER DHHC DOMAIN CONTAINING PROTEIN"/>
    <property type="match status" value="1"/>
</dbReference>
<keyword evidence="8" id="KW-0449">Lipoprotein</keyword>